<comment type="caution">
    <text evidence="2">The sequence shown here is derived from an EMBL/GenBank/DDBJ whole genome shotgun (WGS) entry which is preliminary data.</text>
</comment>
<name>A0AAN8L5N9_9TELE</name>
<dbReference type="EMBL" id="JAGTTL010000025">
    <property type="protein sequence ID" value="KAK6302757.1"/>
    <property type="molecule type" value="Genomic_DNA"/>
</dbReference>
<dbReference type="InterPro" id="IPR038826">
    <property type="entry name" value="CCDC178"/>
</dbReference>
<reference evidence="2 3" key="1">
    <citation type="submission" date="2021-04" db="EMBL/GenBank/DDBJ databases">
        <authorList>
            <person name="De Guttry C."/>
            <person name="Zahm M."/>
            <person name="Klopp C."/>
            <person name="Cabau C."/>
            <person name="Louis A."/>
            <person name="Berthelot C."/>
            <person name="Parey E."/>
            <person name="Roest Crollius H."/>
            <person name="Montfort J."/>
            <person name="Robinson-Rechavi M."/>
            <person name="Bucao C."/>
            <person name="Bouchez O."/>
            <person name="Gislard M."/>
            <person name="Lluch J."/>
            <person name="Milhes M."/>
            <person name="Lampietro C."/>
            <person name="Lopez Roques C."/>
            <person name="Donnadieu C."/>
            <person name="Braasch I."/>
            <person name="Desvignes T."/>
            <person name="Postlethwait J."/>
            <person name="Bobe J."/>
            <person name="Wedekind C."/>
            <person name="Guiguen Y."/>
        </authorList>
    </citation>
    <scope>NUCLEOTIDE SEQUENCE [LARGE SCALE GENOMIC DNA]</scope>
    <source>
        <strain evidence="2">Cs_M1</strain>
        <tissue evidence="2">Blood</tissue>
    </source>
</reference>
<keyword evidence="1" id="KW-0175">Coiled coil</keyword>
<sequence>MLKNEDLSILGTSHADLQAVCPSRRRSCALVNTPSLCVNKAVCHIQELKKQLENWCQQSGNVQHQMSHEKHQNSKTFRA</sequence>
<evidence type="ECO:0000313" key="3">
    <source>
        <dbReference type="Proteomes" id="UP001356427"/>
    </source>
</evidence>
<dbReference type="PANTHER" id="PTHR35088">
    <property type="entry name" value="COILED-COIL DOMAIN-CONTAINING PROTEIN 178"/>
    <property type="match status" value="1"/>
</dbReference>
<keyword evidence="3" id="KW-1185">Reference proteome</keyword>
<evidence type="ECO:0000313" key="2">
    <source>
        <dbReference type="EMBL" id="KAK6302757.1"/>
    </source>
</evidence>
<dbReference type="PANTHER" id="PTHR35088:SF1">
    <property type="entry name" value="COILED-COIL DOMAIN-CONTAINING PROTEIN 178"/>
    <property type="match status" value="1"/>
</dbReference>
<dbReference type="Proteomes" id="UP001356427">
    <property type="component" value="Unassembled WGS sequence"/>
</dbReference>
<accession>A0AAN8L5N9</accession>
<protein>
    <submittedName>
        <fullName evidence="2">Uncharacterized protein</fullName>
    </submittedName>
</protein>
<feature type="coiled-coil region" evidence="1">
    <location>
        <begin position="38"/>
        <end position="65"/>
    </location>
</feature>
<dbReference type="AlphaFoldDB" id="A0AAN8L5N9"/>
<organism evidence="2 3">
    <name type="scientific">Coregonus suidteri</name>
    <dbReference type="NCBI Taxonomy" id="861788"/>
    <lineage>
        <taxon>Eukaryota</taxon>
        <taxon>Metazoa</taxon>
        <taxon>Chordata</taxon>
        <taxon>Craniata</taxon>
        <taxon>Vertebrata</taxon>
        <taxon>Euteleostomi</taxon>
        <taxon>Actinopterygii</taxon>
        <taxon>Neopterygii</taxon>
        <taxon>Teleostei</taxon>
        <taxon>Protacanthopterygii</taxon>
        <taxon>Salmoniformes</taxon>
        <taxon>Salmonidae</taxon>
        <taxon>Coregoninae</taxon>
        <taxon>Coregonus</taxon>
    </lineage>
</organism>
<evidence type="ECO:0000256" key="1">
    <source>
        <dbReference type="SAM" id="Coils"/>
    </source>
</evidence>
<proteinExistence type="predicted"/>
<gene>
    <name evidence="2" type="ORF">J4Q44_G00271120</name>
</gene>